<feature type="transmembrane region" description="Helical" evidence="1">
    <location>
        <begin position="30"/>
        <end position="54"/>
    </location>
</feature>
<feature type="transmembrane region" description="Helical" evidence="1">
    <location>
        <begin position="420"/>
        <end position="443"/>
    </location>
</feature>
<dbReference type="Proteomes" id="UP001500220">
    <property type="component" value="Unassembled WGS sequence"/>
</dbReference>
<dbReference type="GO" id="GO:1902604">
    <property type="term" value="P:p-aminobenzoyl-glutamate transmembrane transport"/>
    <property type="evidence" value="ECO:0007669"/>
    <property type="project" value="InterPro"/>
</dbReference>
<feature type="transmembrane region" description="Helical" evidence="1">
    <location>
        <begin position="355"/>
        <end position="374"/>
    </location>
</feature>
<dbReference type="InterPro" id="IPR004697">
    <property type="entry name" value="AbgT"/>
</dbReference>
<proteinExistence type="predicted"/>
<comment type="caution">
    <text evidence="3">The sequence shown here is derived from an EMBL/GenBank/DDBJ whole genome shotgun (WGS) entry which is preliminary data.</text>
</comment>
<dbReference type="EMBL" id="BMMT01000015">
    <property type="protein sequence ID" value="GGI98165.1"/>
    <property type="molecule type" value="Genomic_DNA"/>
</dbReference>
<dbReference type="GO" id="GO:0015558">
    <property type="term" value="F:secondary active p-aminobenzoyl-glutamate transmembrane transporter activity"/>
    <property type="evidence" value="ECO:0007669"/>
    <property type="project" value="InterPro"/>
</dbReference>
<feature type="transmembrane region" description="Helical" evidence="1">
    <location>
        <begin position="313"/>
        <end position="335"/>
    </location>
</feature>
<accession>A0A917K338</accession>
<evidence type="ECO:0000313" key="2">
    <source>
        <dbReference type="EMBL" id="GAA0523291.1"/>
    </source>
</evidence>
<feature type="transmembrane region" description="Helical" evidence="1">
    <location>
        <begin position="85"/>
        <end position="104"/>
    </location>
</feature>
<dbReference type="Proteomes" id="UP000597989">
    <property type="component" value="Unassembled WGS sequence"/>
</dbReference>
<organism evidence="3 4">
    <name type="scientific">Saccharopolyspora thermophila</name>
    <dbReference type="NCBI Taxonomy" id="89367"/>
    <lineage>
        <taxon>Bacteria</taxon>
        <taxon>Bacillati</taxon>
        <taxon>Actinomycetota</taxon>
        <taxon>Actinomycetes</taxon>
        <taxon>Pseudonocardiales</taxon>
        <taxon>Pseudonocardiaceae</taxon>
        <taxon>Saccharopolyspora</taxon>
    </lineage>
</organism>
<sequence length="518" mass="54746">MSGHTRAEVSRVDRVLHLVERIGNRLPESFLLFGLLFLVVAVVSTVVSAFGVVVHVPGADEATPIRGAFTGEGLEFLFTKMAENFIGFPPLETVVTIMLAVGLAERTGLLTALVRACFGGAPRRVLPYAVGLVGISASVMADSSMIILPPLAAMVFKAAGRHPVAGLLGAFAAAGAGYSTAPVVTSLDALFAGISNKVAENLPDPGTAVTPVSNYYFNVVSSILLGLLAGLLIDKVVEPRLARTGVPREETAGEVTTEVRAQLEPAQRRGLVWAGVAFLVAFGLVLALVLWPGSPLRNDAGGFLPKSPLLDSVTTLIFLGFAVPAIVHGAITGVIGRAADVPRLMTEALRDLTGFLVLAFMLGQFIALFTWTNLGAWVAVSGADLLRALNLDGYPAFLGFMVLASVLNLFIISGSSLWTLLAAVFVPMFVLLGFEPGFAQAAFRVGDSATQIMTPLNPYMIIILGYLRRYEPAAGMGTLVARMVPFVAPFWLVWTLILTVFYVADLPLGPGMDIRIGP</sequence>
<evidence type="ECO:0000313" key="3">
    <source>
        <dbReference type="EMBL" id="GGI98165.1"/>
    </source>
</evidence>
<name>A0A917K338_9PSEU</name>
<reference evidence="3 4" key="1">
    <citation type="journal article" date="2014" name="Int. J. Syst. Evol. Microbiol.">
        <title>Complete genome sequence of Corynebacterium casei LMG S-19264T (=DSM 44701T), isolated from a smear-ripened cheese.</title>
        <authorList>
            <consortium name="US DOE Joint Genome Institute (JGI-PGF)"/>
            <person name="Walter F."/>
            <person name="Albersmeier A."/>
            <person name="Kalinowski J."/>
            <person name="Ruckert C."/>
        </authorList>
    </citation>
    <scope>NUCLEOTIDE SEQUENCE [LARGE SCALE GENOMIC DNA]</scope>
    <source>
        <strain evidence="3 4">CGMCC 4.7206</strain>
    </source>
</reference>
<evidence type="ECO:0000256" key="1">
    <source>
        <dbReference type="SAM" id="Phobius"/>
    </source>
</evidence>
<feature type="transmembrane region" description="Helical" evidence="1">
    <location>
        <begin position="479"/>
        <end position="504"/>
    </location>
</feature>
<dbReference type="Pfam" id="PF03806">
    <property type="entry name" value="ABG_transport"/>
    <property type="match status" value="1"/>
</dbReference>
<reference evidence="2 5" key="2">
    <citation type="journal article" date="2019" name="Int. J. Syst. Evol. Microbiol.">
        <title>The Global Catalogue of Microorganisms (GCM) 10K type strain sequencing project: providing services to taxonomists for standard genome sequencing and annotation.</title>
        <authorList>
            <consortium name="The Broad Institute Genomics Platform"/>
            <consortium name="The Broad Institute Genome Sequencing Center for Infectious Disease"/>
            <person name="Wu L."/>
            <person name="Ma J."/>
        </authorList>
    </citation>
    <scope>NUCLEOTIDE SEQUENCE [LARGE SCALE GENOMIC DNA]</scope>
    <source>
        <strain evidence="2 5">JCM 10664</strain>
    </source>
</reference>
<dbReference type="PANTHER" id="PTHR30282">
    <property type="entry name" value="P-AMINOBENZOYL GLUTAMATE TRANSPORTER"/>
    <property type="match status" value="1"/>
</dbReference>
<keyword evidence="1" id="KW-1133">Transmembrane helix</keyword>
<dbReference type="PANTHER" id="PTHR30282:SF0">
    <property type="entry name" value="P-AMINOBENZOYL-GLUTAMATE TRANSPORT PROTEIN"/>
    <property type="match status" value="1"/>
</dbReference>
<feature type="transmembrane region" description="Helical" evidence="1">
    <location>
        <begin position="394"/>
        <end position="413"/>
    </location>
</feature>
<feature type="transmembrane region" description="Helical" evidence="1">
    <location>
        <begin position="449"/>
        <end position="467"/>
    </location>
</feature>
<reference evidence="3" key="3">
    <citation type="submission" date="2020-09" db="EMBL/GenBank/DDBJ databases">
        <authorList>
            <person name="Sun Q."/>
            <person name="Zhou Y."/>
        </authorList>
    </citation>
    <scope>NUCLEOTIDE SEQUENCE</scope>
    <source>
        <strain evidence="3">CGMCC 4.7206</strain>
    </source>
</reference>
<evidence type="ECO:0000313" key="4">
    <source>
        <dbReference type="Proteomes" id="UP000597989"/>
    </source>
</evidence>
<reference evidence="2" key="4">
    <citation type="submission" date="2023-12" db="EMBL/GenBank/DDBJ databases">
        <authorList>
            <person name="Sun Q."/>
            <person name="Inoue M."/>
        </authorList>
    </citation>
    <scope>NUCLEOTIDE SEQUENCE</scope>
    <source>
        <strain evidence="2">JCM 10664</strain>
    </source>
</reference>
<dbReference type="AlphaFoldDB" id="A0A917K338"/>
<feature type="transmembrane region" description="Helical" evidence="1">
    <location>
        <begin position="125"/>
        <end position="148"/>
    </location>
</feature>
<keyword evidence="1" id="KW-0472">Membrane</keyword>
<dbReference type="EMBL" id="BAAAHC010000009">
    <property type="protein sequence ID" value="GAA0523291.1"/>
    <property type="molecule type" value="Genomic_DNA"/>
</dbReference>
<keyword evidence="1" id="KW-0812">Transmembrane</keyword>
<dbReference type="RefSeq" id="WP_188989807.1">
    <property type="nucleotide sequence ID" value="NZ_BAAAHC010000009.1"/>
</dbReference>
<evidence type="ECO:0000313" key="5">
    <source>
        <dbReference type="Proteomes" id="UP001500220"/>
    </source>
</evidence>
<feature type="transmembrane region" description="Helical" evidence="1">
    <location>
        <begin position="215"/>
        <end position="233"/>
    </location>
</feature>
<keyword evidence="5" id="KW-1185">Reference proteome</keyword>
<feature type="transmembrane region" description="Helical" evidence="1">
    <location>
        <begin position="270"/>
        <end position="293"/>
    </location>
</feature>
<protein>
    <submittedName>
        <fullName evidence="2">AbgT family transporter</fullName>
    </submittedName>
    <submittedName>
        <fullName evidence="3">p-aminobenzoyl-glutamate transporter</fullName>
    </submittedName>
</protein>
<gene>
    <name evidence="2" type="ORF">GCM10009545_26880</name>
    <name evidence="3" type="ORF">GCM10011581_39170</name>
</gene>